<dbReference type="AlphaFoldDB" id="A0A8J7IE43"/>
<evidence type="ECO:0000313" key="3">
    <source>
        <dbReference type="Proteomes" id="UP000640583"/>
    </source>
</evidence>
<keyword evidence="3" id="KW-1185">Reference proteome</keyword>
<dbReference type="EMBL" id="JADCKQ010000003">
    <property type="protein sequence ID" value="MBI1493107.1"/>
    <property type="molecule type" value="Genomic_DNA"/>
</dbReference>
<feature type="chain" id="PRO_5035148422" description="DUF2946 domain-containing protein" evidence="1">
    <location>
        <begin position="25"/>
        <end position="118"/>
    </location>
</feature>
<gene>
    <name evidence="2" type="ORF">H1D41_05595</name>
</gene>
<reference evidence="2" key="1">
    <citation type="submission" date="2020-10" db="EMBL/GenBank/DDBJ databases">
        <title>Paenihalocynthiibacter styelae gen. nov., sp. nov., isolated from stalked sea squirt Styela clava.</title>
        <authorList>
            <person name="Kim Y.-O."/>
            <person name="Yoon J.-H."/>
        </authorList>
    </citation>
    <scope>NUCLEOTIDE SEQUENCE</scope>
    <source>
        <strain evidence="2">MYP1-1</strain>
    </source>
</reference>
<organism evidence="2 3">
    <name type="scientific">Halocynthiibacter styelae</name>
    <dbReference type="NCBI Taxonomy" id="2761955"/>
    <lineage>
        <taxon>Bacteria</taxon>
        <taxon>Pseudomonadati</taxon>
        <taxon>Pseudomonadota</taxon>
        <taxon>Alphaproteobacteria</taxon>
        <taxon>Rhodobacterales</taxon>
        <taxon>Paracoccaceae</taxon>
        <taxon>Halocynthiibacter</taxon>
    </lineage>
</organism>
<feature type="signal peptide" evidence="1">
    <location>
        <begin position="1"/>
        <end position="24"/>
    </location>
</feature>
<evidence type="ECO:0008006" key="4">
    <source>
        <dbReference type="Google" id="ProtNLM"/>
    </source>
</evidence>
<keyword evidence="1" id="KW-0732">Signal</keyword>
<sequence>MKRHLTTSLAWLLSALIFVTSAQMAVARGHAMMAGQIVICTGYGLKVINVDSDNQPIGPVHYCPDCALSFMDLVAPGLPEVRSPSRVTAVRFTAIHAQSYQPACHLAVPARGPPEYSL</sequence>
<evidence type="ECO:0000256" key="1">
    <source>
        <dbReference type="SAM" id="SignalP"/>
    </source>
</evidence>
<accession>A0A8J7IE43</accession>
<dbReference type="Proteomes" id="UP000640583">
    <property type="component" value="Unassembled WGS sequence"/>
</dbReference>
<dbReference type="RefSeq" id="WP_228847960.1">
    <property type="nucleotide sequence ID" value="NZ_JADCKQ010000003.1"/>
</dbReference>
<comment type="caution">
    <text evidence="2">The sequence shown here is derived from an EMBL/GenBank/DDBJ whole genome shotgun (WGS) entry which is preliminary data.</text>
</comment>
<protein>
    <recommendedName>
        <fullName evidence="4">DUF2946 domain-containing protein</fullName>
    </recommendedName>
</protein>
<evidence type="ECO:0000313" key="2">
    <source>
        <dbReference type="EMBL" id="MBI1493107.1"/>
    </source>
</evidence>
<name>A0A8J7IE43_9RHOB</name>
<proteinExistence type="predicted"/>